<dbReference type="GO" id="GO:0046872">
    <property type="term" value="F:metal ion binding"/>
    <property type="evidence" value="ECO:0007669"/>
    <property type="project" value="UniProtKB-KW"/>
</dbReference>
<dbReference type="PANTHER" id="PTHR43273">
    <property type="entry name" value="ANAEROBIC SULFATASE-MATURATING ENZYME HOMOLOG ASLB-RELATED"/>
    <property type="match status" value="1"/>
</dbReference>
<keyword evidence="3" id="KW-0479">Metal-binding</keyword>
<dbReference type="SFLD" id="SFLDG01067">
    <property type="entry name" value="SPASM/twitch_domain_containing"/>
    <property type="match status" value="1"/>
</dbReference>
<dbReference type="SUPFAM" id="SSF102114">
    <property type="entry name" value="Radical SAM enzymes"/>
    <property type="match status" value="1"/>
</dbReference>
<gene>
    <name evidence="7" type="ORF">E5987_00045</name>
</gene>
<evidence type="ECO:0000256" key="4">
    <source>
        <dbReference type="ARBA" id="ARBA00023004"/>
    </source>
</evidence>
<dbReference type="EMBL" id="WSRP01000001">
    <property type="protein sequence ID" value="MVX55601.1"/>
    <property type="molecule type" value="Genomic_DNA"/>
</dbReference>
<dbReference type="SFLD" id="SFLDS00029">
    <property type="entry name" value="Radical_SAM"/>
    <property type="match status" value="1"/>
</dbReference>
<evidence type="ECO:0000256" key="3">
    <source>
        <dbReference type="ARBA" id="ARBA00022723"/>
    </source>
</evidence>
<reference evidence="7 8" key="1">
    <citation type="submission" date="2019-12" db="EMBL/GenBank/DDBJ databases">
        <title>Microbes associate with the intestines of laboratory mice.</title>
        <authorList>
            <person name="Navarre W."/>
            <person name="Wong E."/>
        </authorList>
    </citation>
    <scope>NUCLEOTIDE SEQUENCE [LARGE SCALE GENOMIC DNA]</scope>
    <source>
        <strain evidence="7 8">NM82_D38</strain>
    </source>
</reference>
<dbReference type="PANTHER" id="PTHR43273:SF3">
    <property type="entry name" value="ANAEROBIC SULFATASE-MATURATING ENZYME HOMOLOG ASLB-RELATED"/>
    <property type="match status" value="1"/>
</dbReference>
<comment type="similarity">
    <text evidence="6">Belongs to the radical SAM superfamily. Anaerobic sulfatase-maturating enzyme family.</text>
</comment>
<dbReference type="InterPro" id="IPR007197">
    <property type="entry name" value="rSAM"/>
</dbReference>
<comment type="caution">
    <text evidence="7">The sequence shown here is derived from an EMBL/GenBank/DDBJ whole genome shotgun (WGS) entry which is preliminary data.</text>
</comment>
<name>A0A6L6YKN1_9BURK</name>
<accession>A0A6L6YKN1</accession>
<evidence type="ECO:0000313" key="8">
    <source>
        <dbReference type="Proteomes" id="UP000472580"/>
    </source>
</evidence>
<dbReference type="AlphaFoldDB" id="A0A6L6YKN1"/>
<dbReference type="CDD" id="cd01335">
    <property type="entry name" value="Radical_SAM"/>
    <property type="match status" value="1"/>
</dbReference>
<comment type="cofactor">
    <cofactor evidence="1">
        <name>[4Fe-4S] cluster</name>
        <dbReference type="ChEBI" id="CHEBI:49883"/>
    </cofactor>
</comment>
<dbReference type="GO" id="GO:0016491">
    <property type="term" value="F:oxidoreductase activity"/>
    <property type="evidence" value="ECO:0007669"/>
    <property type="project" value="InterPro"/>
</dbReference>
<protein>
    <submittedName>
        <fullName evidence="7">SPASM domain-containing protein</fullName>
    </submittedName>
</protein>
<keyword evidence="8" id="KW-1185">Reference proteome</keyword>
<dbReference type="NCBIfam" id="TIGR04085">
    <property type="entry name" value="rSAM_more_4Fe4S"/>
    <property type="match status" value="1"/>
</dbReference>
<keyword evidence="4" id="KW-0408">Iron</keyword>
<evidence type="ECO:0000256" key="1">
    <source>
        <dbReference type="ARBA" id="ARBA00001966"/>
    </source>
</evidence>
<organism evidence="7 8">
    <name type="scientific">Parasutterella muris</name>
    <dbReference type="NCBI Taxonomy" id="2565572"/>
    <lineage>
        <taxon>Bacteria</taxon>
        <taxon>Pseudomonadati</taxon>
        <taxon>Pseudomonadota</taxon>
        <taxon>Betaproteobacteria</taxon>
        <taxon>Burkholderiales</taxon>
        <taxon>Sutterellaceae</taxon>
        <taxon>Parasutterella</taxon>
    </lineage>
</organism>
<evidence type="ECO:0000256" key="6">
    <source>
        <dbReference type="ARBA" id="ARBA00023601"/>
    </source>
</evidence>
<keyword evidence="2" id="KW-0949">S-adenosyl-L-methionine</keyword>
<dbReference type="Proteomes" id="UP000472580">
    <property type="component" value="Unassembled WGS sequence"/>
</dbReference>
<dbReference type="Pfam" id="PF13353">
    <property type="entry name" value="Fer4_12"/>
    <property type="match status" value="1"/>
</dbReference>
<dbReference type="InterPro" id="IPR013785">
    <property type="entry name" value="Aldolase_TIM"/>
</dbReference>
<dbReference type="RefSeq" id="WP_160334038.1">
    <property type="nucleotide sequence ID" value="NZ_WSRP01000001.1"/>
</dbReference>
<dbReference type="InterPro" id="IPR023867">
    <property type="entry name" value="Sulphatase_maturase_rSAM"/>
</dbReference>
<evidence type="ECO:0000256" key="2">
    <source>
        <dbReference type="ARBA" id="ARBA00022691"/>
    </source>
</evidence>
<keyword evidence="5" id="KW-0411">Iron-sulfur</keyword>
<sequence>MVKHVNLLIGSACNMKCGYCLQTNEQSPADHKADPVAFAHRLVKYLEGCRVERIAYWGGEPMLYWERIKALHSTLRGLGITPQQSTITTNGRALTDGYVEYANANPDIFTVVSWHDGEFTDEQLDLIFQLNQFSISMLVHHYQTDMWAARDLYYALGERYGRYPNTAVHFLRANDGCAKDYYMTQEDVDVFCSHLETVIEMARLGDQWALWQCSQLLYHRNTVRSRVGPMCVRDELLSVDLHGNTYACHHNYDASNITGNIFKKIIPIKAVAQLSPRRFFDSDECRQCEALEECRGGCYTSNTHEIDCYFARKRYRLYQTMEKLFK</sequence>
<evidence type="ECO:0000256" key="5">
    <source>
        <dbReference type="ARBA" id="ARBA00023014"/>
    </source>
</evidence>
<dbReference type="InterPro" id="IPR023885">
    <property type="entry name" value="4Fe4S-binding_SPASM_dom"/>
</dbReference>
<dbReference type="OrthoDB" id="308557at2"/>
<dbReference type="GO" id="GO:0051536">
    <property type="term" value="F:iron-sulfur cluster binding"/>
    <property type="evidence" value="ECO:0007669"/>
    <property type="project" value="UniProtKB-KW"/>
</dbReference>
<dbReference type="Gene3D" id="3.20.20.70">
    <property type="entry name" value="Aldolase class I"/>
    <property type="match status" value="2"/>
</dbReference>
<dbReference type="InterPro" id="IPR058240">
    <property type="entry name" value="rSAM_sf"/>
</dbReference>
<proteinExistence type="inferred from homology"/>
<evidence type="ECO:0000313" key="7">
    <source>
        <dbReference type="EMBL" id="MVX55601.1"/>
    </source>
</evidence>